<dbReference type="SUPFAM" id="SSF55785">
    <property type="entry name" value="PYP-like sensor domain (PAS domain)"/>
    <property type="match status" value="5"/>
</dbReference>
<name>A0ABS2BMF5_9NEIS</name>
<dbReference type="Pfam" id="PF00990">
    <property type="entry name" value="GGDEF"/>
    <property type="match status" value="1"/>
</dbReference>
<feature type="domain" description="GGDEF" evidence="9">
    <location>
        <begin position="972"/>
        <end position="1099"/>
    </location>
</feature>
<dbReference type="SMART" id="SM01079">
    <property type="entry name" value="CHASE"/>
    <property type="match status" value="1"/>
</dbReference>
<dbReference type="PROSITE" id="PS50112">
    <property type="entry name" value="PAS"/>
    <property type="match status" value="2"/>
</dbReference>
<evidence type="ECO:0000259" key="9">
    <source>
        <dbReference type="PROSITE" id="PS50887"/>
    </source>
</evidence>
<dbReference type="InterPro" id="IPR000014">
    <property type="entry name" value="PAS"/>
</dbReference>
<organism evidence="10 11">
    <name type="scientific">Jeongeupia naejangsanensis</name>
    <dbReference type="NCBI Taxonomy" id="613195"/>
    <lineage>
        <taxon>Bacteria</taxon>
        <taxon>Pseudomonadati</taxon>
        <taxon>Pseudomonadota</taxon>
        <taxon>Betaproteobacteria</taxon>
        <taxon>Neisseriales</taxon>
        <taxon>Chitinibacteraceae</taxon>
        <taxon>Jeongeupia</taxon>
    </lineage>
</organism>
<dbReference type="InterPro" id="IPR001610">
    <property type="entry name" value="PAC"/>
</dbReference>
<protein>
    <submittedName>
        <fullName evidence="10">PAS domain S-box protein</fullName>
    </submittedName>
</protein>
<dbReference type="InterPro" id="IPR043128">
    <property type="entry name" value="Rev_trsase/Diguanyl_cyclase"/>
</dbReference>
<evidence type="ECO:0000259" key="7">
    <source>
        <dbReference type="PROSITE" id="PS50113"/>
    </source>
</evidence>
<dbReference type="SUPFAM" id="SSF55073">
    <property type="entry name" value="Nucleotide cyclase"/>
    <property type="match status" value="1"/>
</dbReference>
<sequence length="1099" mass="122117">MLALIVFAVGLCMSWLVSQLLVRIELRALEGRFRAEAQSVAVQLTRGIANDLGALRASARYMALSPSVSASQFGSFVEPYLDTFGGIAWVRPEAGDALRVRYAEPGGSQGSFVGSNLSADPIRGEVLRRAQARHGMATSPVMALRGDYTGEHGFAIAIAVFRPGEQTPYGFVWGTYRLNLLQAQLNRIAQERGVMLALEDESGRTVAESDPGIAAGHPAQLRDFFLPLLIGDRTVTLRVTAAGAFARKGDWVDISAVWLPGTVIPFLLALLVYVLANRQGYAEALAVSRARELKQSEQRLRRIFHAIDNALFLVDAQWSVRKANQAAESLLHDWHIEQADGVGVFAHVARLAELDEAIAALLAGGEPFLLDRVIDGHSYAISGVRVARTGASVDDVLIRVADLSEQRRTLLELQDTRAYLGNVLDAASRVSIIATDNDGQIGLFNRGAEYLLGYRSDEVVGSRSMLDFIADREIDGRRIELEDELGQAVGRFEALTLVAERSGMDARVWTHRTRSGDVRQVELTVTRIVGAQGNRVGYLCIGVDITERLAAEAALIRRDRLLSKLSERVPGLIYQYQRFPDGRSVFPYASDGIQAIYGVSPEAAGADATIVLDRIVADDMPMLAESIDQSAQQLSLWRCDYRVDLPQRGVRWLRGESSPERQEDGSTIWYGFISDITEQKKASDQIALLASVIEASSLGVLIVDAHAPDLPLIFVNSAFEHLSGYARHEVLGRNCRFLQGRDRLQPEIETVRRLIAERRAGRVRLRNYRKDGSPFWNSLSLTPLTDTLGTLTHYIGVCEDISDRVEAQNALAASEEKFRTFFESSPVGMALIRHSDGHFVDANTAFCNLLGYGVDDLRAQTLSAITPAEYALQDRELVYELYRQQRYGPYEKEYLHRAGHRVPVLINGFLMPSKEGGQGLAWCIVEDISEQKRLQRELEQMSITDPLTLLYNRRYFNLAIEREVGRVNRNGVPLSLLMFDLDHFKRINDQFGHDVGDKVLQHFALLVRQRVRATDIFCRLGGEEFLLVCPDTDFADAERLAKTLLASLRDEPFEVVGRVTASIGVTQYQPFERIDAALKRVDNLVYAAKDQGRDRIVTA</sequence>
<evidence type="ECO:0000256" key="4">
    <source>
        <dbReference type="ARBA" id="ARBA00023136"/>
    </source>
</evidence>
<evidence type="ECO:0000256" key="1">
    <source>
        <dbReference type="ARBA" id="ARBA00004370"/>
    </source>
</evidence>
<dbReference type="Pfam" id="PF00989">
    <property type="entry name" value="PAS"/>
    <property type="match status" value="1"/>
</dbReference>
<evidence type="ECO:0000256" key="3">
    <source>
        <dbReference type="ARBA" id="ARBA00022989"/>
    </source>
</evidence>
<dbReference type="PROSITE" id="PS50113">
    <property type="entry name" value="PAC"/>
    <property type="match status" value="2"/>
</dbReference>
<dbReference type="InterPro" id="IPR052155">
    <property type="entry name" value="Biofilm_reg_signaling"/>
</dbReference>
<dbReference type="NCBIfam" id="TIGR00254">
    <property type="entry name" value="GGDEF"/>
    <property type="match status" value="1"/>
</dbReference>
<dbReference type="Gene3D" id="3.30.450.20">
    <property type="entry name" value="PAS domain"/>
    <property type="match status" value="5"/>
</dbReference>
<feature type="domain" description="PAS" evidence="6">
    <location>
        <begin position="685"/>
        <end position="747"/>
    </location>
</feature>
<dbReference type="InterPro" id="IPR029787">
    <property type="entry name" value="Nucleotide_cyclase"/>
</dbReference>
<reference evidence="10 11" key="1">
    <citation type="submission" date="2021-01" db="EMBL/GenBank/DDBJ databases">
        <title>Draft Genome Sequence and Polyhydroxyalkanoate Biosynthetic Potential of Jeongeupia naejangsanensis Type Strain DSM 24253.</title>
        <authorList>
            <person name="Turrini P."/>
            <person name="Artuso I."/>
            <person name="Lugli G.A."/>
            <person name="Frangipani E."/>
            <person name="Ventura M."/>
            <person name="Visca P."/>
        </authorList>
    </citation>
    <scope>NUCLEOTIDE SEQUENCE [LARGE SCALE GENOMIC DNA]</scope>
    <source>
        <strain evidence="10 11">DSM 24253</strain>
    </source>
</reference>
<dbReference type="InterPro" id="IPR013655">
    <property type="entry name" value="PAS_fold_3"/>
</dbReference>
<dbReference type="InterPro" id="IPR000160">
    <property type="entry name" value="GGDEF_dom"/>
</dbReference>
<evidence type="ECO:0000313" key="10">
    <source>
        <dbReference type="EMBL" id="MBM3116743.1"/>
    </source>
</evidence>
<keyword evidence="4 5" id="KW-0472">Membrane</keyword>
<dbReference type="Gene3D" id="3.30.70.270">
    <property type="match status" value="1"/>
</dbReference>
<evidence type="ECO:0000313" key="11">
    <source>
        <dbReference type="Proteomes" id="UP000809431"/>
    </source>
</evidence>
<dbReference type="Pfam" id="PF13188">
    <property type="entry name" value="PAS_8"/>
    <property type="match status" value="1"/>
</dbReference>
<feature type="transmembrane region" description="Helical" evidence="5">
    <location>
        <begin position="257"/>
        <end position="276"/>
    </location>
</feature>
<dbReference type="SMART" id="SM00086">
    <property type="entry name" value="PAC"/>
    <property type="match status" value="4"/>
</dbReference>
<gene>
    <name evidence="10" type="ORF">JMJ54_12965</name>
</gene>
<keyword evidence="2 5" id="KW-0812">Transmembrane</keyword>
<feature type="domain" description="PAC" evidence="7">
    <location>
        <begin position="759"/>
        <end position="813"/>
    </location>
</feature>
<evidence type="ECO:0000259" key="6">
    <source>
        <dbReference type="PROSITE" id="PS50112"/>
    </source>
</evidence>
<dbReference type="InterPro" id="IPR013767">
    <property type="entry name" value="PAS_fold"/>
</dbReference>
<dbReference type="Pfam" id="PF03924">
    <property type="entry name" value="CHASE"/>
    <property type="match status" value="1"/>
</dbReference>
<dbReference type="SMART" id="SM00091">
    <property type="entry name" value="PAS"/>
    <property type="match status" value="4"/>
</dbReference>
<dbReference type="Pfam" id="PF08447">
    <property type="entry name" value="PAS_3"/>
    <property type="match status" value="1"/>
</dbReference>
<dbReference type="PANTHER" id="PTHR44757:SF2">
    <property type="entry name" value="BIOFILM ARCHITECTURE MAINTENANCE PROTEIN MBAA"/>
    <property type="match status" value="1"/>
</dbReference>
<dbReference type="Proteomes" id="UP000809431">
    <property type="component" value="Unassembled WGS sequence"/>
</dbReference>
<dbReference type="InterPro" id="IPR000700">
    <property type="entry name" value="PAS-assoc_C"/>
</dbReference>
<dbReference type="Pfam" id="PF13426">
    <property type="entry name" value="PAS_9"/>
    <property type="match status" value="2"/>
</dbReference>
<evidence type="ECO:0000256" key="2">
    <source>
        <dbReference type="ARBA" id="ARBA00022692"/>
    </source>
</evidence>
<feature type="domain" description="CHASE" evidence="8">
    <location>
        <begin position="100"/>
        <end position="189"/>
    </location>
</feature>
<dbReference type="CDD" id="cd01949">
    <property type="entry name" value="GGDEF"/>
    <property type="match status" value="1"/>
</dbReference>
<proteinExistence type="predicted"/>
<dbReference type="PROSITE" id="PS50839">
    <property type="entry name" value="CHASE"/>
    <property type="match status" value="1"/>
</dbReference>
<keyword evidence="11" id="KW-1185">Reference proteome</keyword>
<dbReference type="InterPro" id="IPR035965">
    <property type="entry name" value="PAS-like_dom_sf"/>
</dbReference>
<dbReference type="PANTHER" id="PTHR44757">
    <property type="entry name" value="DIGUANYLATE CYCLASE DGCP"/>
    <property type="match status" value="1"/>
</dbReference>
<dbReference type="NCBIfam" id="TIGR00229">
    <property type="entry name" value="sensory_box"/>
    <property type="match status" value="3"/>
</dbReference>
<accession>A0ABS2BMF5</accession>
<dbReference type="EMBL" id="JAESND010000006">
    <property type="protein sequence ID" value="MBM3116743.1"/>
    <property type="molecule type" value="Genomic_DNA"/>
</dbReference>
<dbReference type="PROSITE" id="PS50887">
    <property type="entry name" value="GGDEF"/>
    <property type="match status" value="1"/>
</dbReference>
<dbReference type="SMART" id="SM00267">
    <property type="entry name" value="GGDEF"/>
    <property type="match status" value="1"/>
</dbReference>
<feature type="domain" description="PAS" evidence="6">
    <location>
        <begin position="416"/>
        <end position="469"/>
    </location>
</feature>
<dbReference type="CDD" id="cd00130">
    <property type="entry name" value="PAS"/>
    <property type="match status" value="4"/>
</dbReference>
<evidence type="ECO:0000259" key="8">
    <source>
        <dbReference type="PROSITE" id="PS50839"/>
    </source>
</evidence>
<dbReference type="RefSeq" id="WP_203538977.1">
    <property type="nucleotide sequence ID" value="NZ_JAESND010000006.1"/>
</dbReference>
<comment type="caution">
    <text evidence="10">The sequence shown here is derived from an EMBL/GenBank/DDBJ whole genome shotgun (WGS) entry which is preliminary data.</text>
</comment>
<comment type="subcellular location">
    <subcellularLocation>
        <location evidence="1">Membrane</location>
    </subcellularLocation>
</comment>
<feature type="domain" description="PAC" evidence="7">
    <location>
        <begin position="502"/>
        <end position="557"/>
    </location>
</feature>
<dbReference type="InterPro" id="IPR042240">
    <property type="entry name" value="CHASE_sf"/>
</dbReference>
<keyword evidence="3 5" id="KW-1133">Transmembrane helix</keyword>
<dbReference type="Gene3D" id="3.30.450.350">
    <property type="entry name" value="CHASE domain"/>
    <property type="match status" value="1"/>
</dbReference>
<evidence type="ECO:0000256" key="5">
    <source>
        <dbReference type="SAM" id="Phobius"/>
    </source>
</evidence>
<dbReference type="InterPro" id="IPR006189">
    <property type="entry name" value="CHASE_dom"/>
</dbReference>